<evidence type="ECO:0000313" key="2">
    <source>
        <dbReference type="Proteomes" id="UP000607559"/>
    </source>
</evidence>
<keyword evidence="2" id="KW-1185">Reference proteome</keyword>
<accession>A0A8J2U8R1</accession>
<dbReference type="SUPFAM" id="SSF141694">
    <property type="entry name" value="AF2212/PG0164-like"/>
    <property type="match status" value="1"/>
</dbReference>
<dbReference type="Pfam" id="PF08922">
    <property type="entry name" value="DUF1905"/>
    <property type="match status" value="1"/>
</dbReference>
<sequence>MVKFKTKILQFQEMGDKSGWSYIKISAKLAEQLKPGNKKSFRVKGKLDDLAISGMALLPMGEGDFIMALKAAIRKSLRKQKGDTLDVQLEVDGKVILPPKDLLDCLADEPKALEHFKSLPKSHQNWYGNWVKTAKMEATRTRRISQIVDAMMKKMSFGDMLRAYGEQVRSLREDR</sequence>
<dbReference type="Pfam" id="PF13376">
    <property type="entry name" value="OmdA"/>
    <property type="match status" value="1"/>
</dbReference>
<dbReference type="AlphaFoldDB" id="A0A8J2U8R1"/>
<protein>
    <recommendedName>
        <fullName evidence="3">DUF1905 domain-containing protein</fullName>
    </recommendedName>
</protein>
<reference evidence="1" key="1">
    <citation type="journal article" date="2014" name="Int. J. Syst. Evol. Microbiol.">
        <title>Complete genome sequence of Corynebacterium casei LMG S-19264T (=DSM 44701T), isolated from a smear-ripened cheese.</title>
        <authorList>
            <consortium name="US DOE Joint Genome Institute (JGI-PGF)"/>
            <person name="Walter F."/>
            <person name="Albersmeier A."/>
            <person name="Kalinowski J."/>
            <person name="Ruckert C."/>
        </authorList>
    </citation>
    <scope>NUCLEOTIDE SEQUENCE</scope>
    <source>
        <strain evidence="1">CGMCC 1.15448</strain>
    </source>
</reference>
<dbReference type="Gene3D" id="2.40.30.100">
    <property type="entry name" value="AF2212/PG0164-like"/>
    <property type="match status" value="1"/>
</dbReference>
<dbReference type="InterPro" id="IPR015018">
    <property type="entry name" value="DUF1905"/>
</dbReference>
<dbReference type="EMBL" id="BMJC01000001">
    <property type="protein sequence ID" value="GGA87275.1"/>
    <property type="molecule type" value="Genomic_DNA"/>
</dbReference>
<dbReference type="Proteomes" id="UP000607559">
    <property type="component" value="Unassembled WGS sequence"/>
</dbReference>
<proteinExistence type="predicted"/>
<organism evidence="1 2">
    <name type="scientific">Puia dinghuensis</name>
    <dbReference type="NCBI Taxonomy" id="1792502"/>
    <lineage>
        <taxon>Bacteria</taxon>
        <taxon>Pseudomonadati</taxon>
        <taxon>Bacteroidota</taxon>
        <taxon>Chitinophagia</taxon>
        <taxon>Chitinophagales</taxon>
        <taxon>Chitinophagaceae</taxon>
        <taxon>Puia</taxon>
    </lineage>
</organism>
<name>A0A8J2U8R1_9BACT</name>
<reference evidence="1" key="2">
    <citation type="submission" date="2020-09" db="EMBL/GenBank/DDBJ databases">
        <authorList>
            <person name="Sun Q."/>
            <person name="Zhou Y."/>
        </authorList>
    </citation>
    <scope>NUCLEOTIDE SEQUENCE</scope>
    <source>
        <strain evidence="1">CGMCC 1.15448</strain>
    </source>
</reference>
<dbReference type="RefSeq" id="WP_188928794.1">
    <property type="nucleotide sequence ID" value="NZ_BMJC01000001.1"/>
</dbReference>
<comment type="caution">
    <text evidence="1">The sequence shown here is derived from an EMBL/GenBank/DDBJ whole genome shotgun (WGS) entry which is preliminary data.</text>
</comment>
<gene>
    <name evidence="1" type="ORF">GCM10011511_08030</name>
</gene>
<dbReference type="InterPro" id="IPR037079">
    <property type="entry name" value="AF2212/PG0164-like_sf"/>
</dbReference>
<evidence type="ECO:0000313" key="1">
    <source>
        <dbReference type="EMBL" id="GGA87275.1"/>
    </source>
</evidence>
<evidence type="ECO:0008006" key="3">
    <source>
        <dbReference type="Google" id="ProtNLM"/>
    </source>
</evidence>